<evidence type="ECO:0000256" key="2">
    <source>
        <dbReference type="SAM" id="Phobius"/>
    </source>
</evidence>
<name>A0A8J2MIC9_COTCN</name>
<proteinExistence type="predicted"/>
<keyword evidence="2" id="KW-1133">Transmembrane helix</keyword>
<organism evidence="3 4">
    <name type="scientific">Cotesia congregata</name>
    <name type="common">Parasitoid wasp</name>
    <name type="synonym">Apanteles congregatus</name>
    <dbReference type="NCBI Taxonomy" id="51543"/>
    <lineage>
        <taxon>Eukaryota</taxon>
        <taxon>Metazoa</taxon>
        <taxon>Ecdysozoa</taxon>
        <taxon>Arthropoda</taxon>
        <taxon>Hexapoda</taxon>
        <taxon>Insecta</taxon>
        <taxon>Pterygota</taxon>
        <taxon>Neoptera</taxon>
        <taxon>Endopterygota</taxon>
        <taxon>Hymenoptera</taxon>
        <taxon>Apocrita</taxon>
        <taxon>Ichneumonoidea</taxon>
        <taxon>Braconidae</taxon>
        <taxon>Microgastrinae</taxon>
        <taxon>Cotesia</taxon>
    </lineage>
</organism>
<protein>
    <submittedName>
        <fullName evidence="3">Uncharacterized protein</fullName>
    </submittedName>
</protein>
<comment type="caution">
    <text evidence="3">The sequence shown here is derived from an EMBL/GenBank/DDBJ whole genome shotgun (WGS) entry which is preliminary data.</text>
</comment>
<feature type="transmembrane region" description="Helical" evidence="2">
    <location>
        <begin position="6"/>
        <end position="27"/>
    </location>
</feature>
<keyword evidence="4" id="KW-1185">Reference proteome</keyword>
<feature type="region of interest" description="Disordered" evidence="1">
    <location>
        <begin position="53"/>
        <end position="72"/>
    </location>
</feature>
<sequence>IAEGALVIILYEFLLSTYFPLISKILVSTKSDTNHYLQRLLMIMNYHVELHTDSGKNNLSPRRTGSLKYAEE</sequence>
<feature type="non-terminal residue" evidence="3">
    <location>
        <position position="1"/>
    </location>
</feature>
<evidence type="ECO:0000313" key="4">
    <source>
        <dbReference type="Proteomes" id="UP000786811"/>
    </source>
</evidence>
<dbReference type="AlphaFoldDB" id="A0A8J2MIC9"/>
<evidence type="ECO:0000313" key="3">
    <source>
        <dbReference type="EMBL" id="CAG5090142.1"/>
    </source>
</evidence>
<gene>
    <name evidence="3" type="ORF">HICCMSTLAB_LOCUS5501</name>
</gene>
<keyword evidence="2" id="KW-0812">Transmembrane</keyword>
<evidence type="ECO:0000256" key="1">
    <source>
        <dbReference type="SAM" id="MobiDB-lite"/>
    </source>
</evidence>
<keyword evidence="2" id="KW-0472">Membrane</keyword>
<accession>A0A8J2MIC9</accession>
<reference evidence="3" key="1">
    <citation type="submission" date="2021-04" db="EMBL/GenBank/DDBJ databases">
        <authorList>
            <person name="Chebbi M.A.C M."/>
        </authorList>
    </citation>
    <scope>NUCLEOTIDE SEQUENCE</scope>
</reference>
<dbReference type="EMBL" id="CAJNRD030001119">
    <property type="protein sequence ID" value="CAG5090142.1"/>
    <property type="molecule type" value="Genomic_DNA"/>
</dbReference>
<feature type="non-terminal residue" evidence="3">
    <location>
        <position position="72"/>
    </location>
</feature>
<dbReference type="Proteomes" id="UP000786811">
    <property type="component" value="Unassembled WGS sequence"/>
</dbReference>